<proteinExistence type="predicted"/>
<evidence type="ECO:0000259" key="6">
    <source>
        <dbReference type="Pfam" id="PF13086"/>
    </source>
</evidence>
<dbReference type="Pfam" id="PF13087">
    <property type="entry name" value="AAA_12"/>
    <property type="match status" value="1"/>
</dbReference>
<protein>
    <recommendedName>
        <fullName evidence="11">P-loop containing nucleoside triphosphate hydrolases superfamily protein</fullName>
    </recommendedName>
</protein>
<reference evidence="9" key="1">
    <citation type="submission" date="2023-05" db="EMBL/GenBank/DDBJ databases">
        <authorList>
            <person name="Huff M."/>
        </authorList>
    </citation>
    <scope>NUCLEOTIDE SEQUENCE</scope>
</reference>
<accession>A0AAD2E682</accession>
<keyword evidence="2" id="KW-0378">Hydrolase</keyword>
<dbReference type="SUPFAM" id="SSF52540">
    <property type="entry name" value="P-loop containing nucleoside triphosphate hydrolases"/>
    <property type="match status" value="1"/>
</dbReference>
<dbReference type="GO" id="GO:0004386">
    <property type="term" value="F:helicase activity"/>
    <property type="evidence" value="ECO:0007669"/>
    <property type="project" value="UniProtKB-KW"/>
</dbReference>
<dbReference type="Gene3D" id="3.40.50.300">
    <property type="entry name" value="P-loop containing nucleotide triphosphate hydrolases"/>
    <property type="match status" value="2"/>
</dbReference>
<evidence type="ECO:0008006" key="11">
    <source>
        <dbReference type="Google" id="ProtNLM"/>
    </source>
</evidence>
<dbReference type="GO" id="GO:0005694">
    <property type="term" value="C:chromosome"/>
    <property type="evidence" value="ECO:0007669"/>
    <property type="project" value="UniProtKB-ARBA"/>
</dbReference>
<dbReference type="FunFam" id="3.40.50.300:FF:000326">
    <property type="entry name" value="P-loop containing nucleoside triphosphate hydrolase"/>
    <property type="match status" value="1"/>
</dbReference>
<keyword evidence="4" id="KW-0067">ATP-binding</keyword>
<feature type="region of interest" description="Disordered" evidence="5">
    <location>
        <begin position="413"/>
        <end position="458"/>
    </location>
</feature>
<dbReference type="InterPro" id="IPR041677">
    <property type="entry name" value="DNA2/NAM7_AAA_11"/>
</dbReference>
<organism evidence="9 10">
    <name type="scientific">Fraxinus pennsylvanica</name>
    <dbReference type="NCBI Taxonomy" id="56036"/>
    <lineage>
        <taxon>Eukaryota</taxon>
        <taxon>Viridiplantae</taxon>
        <taxon>Streptophyta</taxon>
        <taxon>Embryophyta</taxon>
        <taxon>Tracheophyta</taxon>
        <taxon>Spermatophyta</taxon>
        <taxon>Magnoliopsida</taxon>
        <taxon>eudicotyledons</taxon>
        <taxon>Gunneridae</taxon>
        <taxon>Pentapetalae</taxon>
        <taxon>asterids</taxon>
        <taxon>lamiids</taxon>
        <taxon>Lamiales</taxon>
        <taxon>Oleaceae</taxon>
        <taxon>Oleeae</taxon>
        <taxon>Fraxinus</taxon>
    </lineage>
</organism>
<dbReference type="InterPro" id="IPR027417">
    <property type="entry name" value="P-loop_NTPase"/>
</dbReference>
<dbReference type="EMBL" id="OU503050">
    <property type="protein sequence ID" value="CAI9777673.1"/>
    <property type="molecule type" value="Genomic_DNA"/>
</dbReference>
<feature type="domain" description="DUF6469" evidence="8">
    <location>
        <begin position="92"/>
        <end position="209"/>
    </location>
</feature>
<feature type="compositionally biased region" description="Basic and acidic residues" evidence="5">
    <location>
        <begin position="506"/>
        <end position="515"/>
    </location>
</feature>
<feature type="region of interest" description="Disordered" evidence="5">
    <location>
        <begin position="479"/>
        <end position="515"/>
    </location>
</feature>
<keyword evidence="10" id="KW-1185">Reference proteome</keyword>
<keyword evidence="1" id="KW-0547">Nucleotide-binding</keyword>
<evidence type="ECO:0000313" key="9">
    <source>
        <dbReference type="EMBL" id="CAI9777673.1"/>
    </source>
</evidence>
<dbReference type="InterPro" id="IPR045529">
    <property type="entry name" value="DUF6469"/>
</dbReference>
<gene>
    <name evidence="9" type="ORF">FPE_LOCUS25103</name>
</gene>
<dbReference type="Pfam" id="PF13086">
    <property type="entry name" value="AAA_11"/>
    <property type="match status" value="2"/>
</dbReference>
<evidence type="ECO:0000256" key="5">
    <source>
        <dbReference type="SAM" id="MobiDB-lite"/>
    </source>
</evidence>
<dbReference type="Proteomes" id="UP000834106">
    <property type="component" value="Chromosome 15"/>
</dbReference>
<dbReference type="PANTHER" id="PTHR10887">
    <property type="entry name" value="DNA2/NAM7 HELICASE FAMILY"/>
    <property type="match status" value="1"/>
</dbReference>
<feature type="compositionally biased region" description="Basic and acidic residues" evidence="5">
    <location>
        <begin position="413"/>
        <end position="434"/>
    </location>
</feature>
<dbReference type="GO" id="GO:0016787">
    <property type="term" value="F:hydrolase activity"/>
    <property type="evidence" value="ECO:0007669"/>
    <property type="project" value="UniProtKB-KW"/>
</dbReference>
<dbReference type="AlphaFoldDB" id="A0AAD2E682"/>
<feature type="domain" description="DNA2/NAM7 helicase helicase" evidence="6">
    <location>
        <begin position="635"/>
        <end position="710"/>
    </location>
</feature>
<evidence type="ECO:0000259" key="7">
    <source>
        <dbReference type="Pfam" id="PF13087"/>
    </source>
</evidence>
<dbReference type="CDD" id="cd18808">
    <property type="entry name" value="SF1_C_Upf1"/>
    <property type="match status" value="1"/>
</dbReference>
<feature type="domain" description="DNA2/NAM7 helicase-like C-terminal" evidence="7">
    <location>
        <begin position="718"/>
        <end position="915"/>
    </location>
</feature>
<evidence type="ECO:0000256" key="1">
    <source>
        <dbReference type="ARBA" id="ARBA00022741"/>
    </source>
</evidence>
<feature type="compositionally biased region" description="Basic residues" evidence="5">
    <location>
        <begin position="493"/>
        <end position="505"/>
    </location>
</feature>
<dbReference type="InterPro" id="IPR045055">
    <property type="entry name" value="DNA2/NAM7-like"/>
</dbReference>
<dbReference type="PANTHER" id="PTHR10887:SF522">
    <property type="entry name" value="P-LOOP CONTAINING NUCLEOSIDE TRIPHOSPHATE HYDROLASES SUPERFAMILY PROTEIN"/>
    <property type="match status" value="1"/>
</dbReference>
<dbReference type="Pfam" id="PF20073">
    <property type="entry name" value="DUF6469"/>
    <property type="match status" value="1"/>
</dbReference>
<evidence type="ECO:0000256" key="3">
    <source>
        <dbReference type="ARBA" id="ARBA00022806"/>
    </source>
</evidence>
<evidence type="ECO:0000256" key="2">
    <source>
        <dbReference type="ARBA" id="ARBA00022801"/>
    </source>
</evidence>
<dbReference type="InterPro" id="IPR041679">
    <property type="entry name" value="DNA2/NAM7-like_C"/>
</dbReference>
<evidence type="ECO:0000313" key="10">
    <source>
        <dbReference type="Proteomes" id="UP000834106"/>
    </source>
</evidence>
<feature type="compositionally biased region" description="Acidic residues" evidence="5">
    <location>
        <begin position="444"/>
        <end position="456"/>
    </location>
</feature>
<name>A0AAD2E682_9LAMI</name>
<feature type="domain" description="DNA2/NAM7 helicase helicase" evidence="6">
    <location>
        <begin position="259"/>
        <end position="501"/>
    </location>
</feature>
<sequence>MTSNVEKENKKAKIHGLIDLVFSWSPNDVMNKYLYRNQVERIPETFSSPRNYFKSFIYPLIEETHADLHSKFTSVYHAPVREIFYVEERRDFRPPKNLFYTMWLKRFKSDSEQDGHEIYEPEVGDLIALTDVKPECIDDLDRPKRRYTIAIVQGMEDDDFTEEPSEFIPIPILSSNPLTFDKEEGQEDKLFAVHLTNLTTNMRIWNALHPELSGENMKIFNSLLRINPAEEVNCTLCFDEQTRNIHESRLREVIGTFGMDDSQEAAILSCIITKECHHRNNVELIWGPPGTGKTKTVASLLFALLKMKCRTLTCAPTNIAVLGVTRKFLSLLSGTLLYDTYGLGDVVLFGNEKRMNADDNEDLYDVFLDYRISVLLKCFAPLTGWRGRIKSMTDLLEDPEELYQQYLSREIKEQEKADGDDCDTVNKNEKERFSRGKPSGSQEMETETETETDTEMDNGNFKEILRKKYMKKIVHTLRMNKKRKLKQREPFRKRSQLKCDRRKNKNEKNREKASKKGDIPWTFEEYMKKKFNSVGRQLILHTTSLYTHLPSSFLNLEVVKNMVRALDMIKAMRTLIHNVYVANEDLRGVLKGTGETGKHFNPLCKIRLECLEVLKFLRDKFSLPQFIDKKEVTEIDIRNLCLQHACLIFCTASSSAKMKCLGSSPLELLIIDEAAQLKECESAIPLQLPGLRHAILVGDEKQLPAMVQSKICEKADFGRSLFERLVILGHSRHLLDVQYRMHPSISLFPNTEFYGKQIRDGPNVREQAYVRRFLKGDIFGSYSFIDVTSGKEQFDDRHSLKNMVEVYIIAEIVSNLYKESVTSKHKVRVGCLSPYKAQVFAIQQVLGKKYSNDADKDFSVNVRSVDGFQGGEEDVIIFSTVRSNGKGSVGFLSNRQRANVALTRARYCLWILGNSATLLNSGSIWEKIVLDSMSRDSFFDAFDDKNMAQAITSALVKHNQFSLLFNSNSLAFKNARWKVCFCDEFLKSMSKIQDINVRKEVLSLLEKLSSGWCQPLKHNLVSKLDGASSEFLEIYDVNSLLKLIWTIEIVHEDANKIQAIKILDILPHFKISTLAKKHNAVFGNFTVNYMNRCLHKRIEGEMILPMSWPVNTNIKNARSVNDPTDKLVTQLAAVSLRDRPGTSRKSYKERRQVRKGWQMIGWD</sequence>
<evidence type="ECO:0000259" key="8">
    <source>
        <dbReference type="Pfam" id="PF20073"/>
    </source>
</evidence>
<dbReference type="InterPro" id="IPR047187">
    <property type="entry name" value="SF1_C_Upf1"/>
</dbReference>
<keyword evidence="3" id="KW-0347">Helicase</keyword>
<evidence type="ECO:0000256" key="4">
    <source>
        <dbReference type="ARBA" id="ARBA00022840"/>
    </source>
</evidence>
<dbReference type="GO" id="GO:0005524">
    <property type="term" value="F:ATP binding"/>
    <property type="evidence" value="ECO:0007669"/>
    <property type="project" value="UniProtKB-KW"/>
</dbReference>